<feature type="region of interest" description="Disordered" evidence="1">
    <location>
        <begin position="432"/>
        <end position="452"/>
    </location>
</feature>
<feature type="region of interest" description="Disordered" evidence="1">
    <location>
        <begin position="333"/>
        <end position="355"/>
    </location>
</feature>
<evidence type="ECO:0000313" key="3">
    <source>
        <dbReference type="Proteomes" id="UP000008909"/>
    </source>
</evidence>
<protein>
    <submittedName>
        <fullName evidence="2">Uncharacterized protein</fullName>
    </submittedName>
</protein>
<feature type="compositionally biased region" description="Low complexity" evidence="1">
    <location>
        <begin position="346"/>
        <end position="355"/>
    </location>
</feature>
<dbReference type="EMBL" id="DF143297">
    <property type="protein sequence ID" value="GAA52460.1"/>
    <property type="molecule type" value="Genomic_DNA"/>
</dbReference>
<reference key="2">
    <citation type="submission" date="2011-10" db="EMBL/GenBank/DDBJ databases">
        <title>The genome and transcriptome sequence of Clonorchis sinensis provide insights into the carcinogenic liver fluke.</title>
        <authorList>
            <person name="Wang X."/>
            <person name="Huang Y."/>
            <person name="Chen W."/>
            <person name="Liu H."/>
            <person name="Guo L."/>
            <person name="Chen Y."/>
            <person name="Luo F."/>
            <person name="Zhou W."/>
            <person name="Sun J."/>
            <person name="Mao Q."/>
            <person name="Liang P."/>
            <person name="Zhou C."/>
            <person name="Tian Y."/>
            <person name="Men J."/>
            <person name="Lv X."/>
            <person name="Huang L."/>
            <person name="Zhou J."/>
            <person name="Hu Y."/>
            <person name="Li R."/>
            <person name="Zhang F."/>
            <person name="Lei H."/>
            <person name="Li X."/>
            <person name="Hu X."/>
            <person name="Liang C."/>
            <person name="Xu J."/>
            <person name="Wu Z."/>
            <person name="Yu X."/>
        </authorList>
    </citation>
    <scope>NUCLEOTIDE SEQUENCE</scope>
    <source>
        <strain>Henan</strain>
    </source>
</reference>
<accession>G7YHM7</accession>
<gene>
    <name evidence="2" type="ORF">CLF_108123</name>
</gene>
<feature type="compositionally biased region" description="Basic and acidic residues" evidence="1">
    <location>
        <begin position="14"/>
        <end position="25"/>
    </location>
</feature>
<dbReference type="Proteomes" id="UP000008909">
    <property type="component" value="Unassembled WGS sequence"/>
</dbReference>
<sequence>MASLIVDTVVAQDPDSHSLKPDHGGPESSSHTQLATLITGDSDVDTSAKERQLQPNKPYTIRQIRKLPAGFKGVIEVAESPVNKFQILINVTSEVSYNEQVRYALRHTEDSLYVELIHDHAHSPGKPSVPGGAEETELIELLPNYMEVDAKPHNGEQPTAQFYITSTSAYATISMASSPDTLLRGATGVCPTSYPIPRYVVAGGDASAVGGADTSVTYGQSSPNDLTATILGTPIILSANAAGFLTEGASSPPVAYVKLANVAGPISELDSSTSAVVPLSDPIRVGSQQTVHSSLRLRTLPGKRHVAKEFLDESVVATMTKTRSKQRTILPTPMIATNEPPNDLNSSSGTVSSTPVTAAPMLPVVYIRTGGSIDPNAAGGGSFSPASIPNDASVCVGSEPTANLVELIARASADAASSSFSITNAQPPQNLLARQQPQPQGSDETSGILSDSDGSVAAMVGNTLLPNALLFSSSICPQSPPAAHSAAPEVATLVAVPAPHSQSSIGPLLAAGVPLSHPNSSMLPLSTLFTGLANSSGANSFNVSSALIAEMASCPQHSYLFCHQQNADEHAPITTVASVPTATETVNTTIGAPQLTGSTLGQCPPSAHQKRSGTQKKILVTQGDMTFCFTKRYSTFIGSVIQSEPIQIKYSTQPCCTFPIRVARMLIAAIPFELLDWEFRGFRCLAFTPWFSIYLSFCLKFGPNPPKRGVSLIPRQNVTSTNGICTDSQPRTTEQSSDSA</sequence>
<proteinExistence type="predicted"/>
<feature type="region of interest" description="Disordered" evidence="1">
    <location>
        <begin position="721"/>
        <end position="740"/>
    </location>
</feature>
<dbReference type="AlphaFoldDB" id="G7YHM7"/>
<keyword evidence="3" id="KW-1185">Reference proteome</keyword>
<feature type="region of interest" description="Disordered" evidence="1">
    <location>
        <begin position="12"/>
        <end position="32"/>
    </location>
</feature>
<evidence type="ECO:0000313" key="2">
    <source>
        <dbReference type="EMBL" id="GAA52460.1"/>
    </source>
</evidence>
<name>G7YHM7_CLOSI</name>
<organism evidence="2 3">
    <name type="scientific">Clonorchis sinensis</name>
    <name type="common">Chinese liver fluke</name>
    <dbReference type="NCBI Taxonomy" id="79923"/>
    <lineage>
        <taxon>Eukaryota</taxon>
        <taxon>Metazoa</taxon>
        <taxon>Spiralia</taxon>
        <taxon>Lophotrochozoa</taxon>
        <taxon>Platyhelminthes</taxon>
        <taxon>Trematoda</taxon>
        <taxon>Digenea</taxon>
        <taxon>Opisthorchiida</taxon>
        <taxon>Opisthorchiata</taxon>
        <taxon>Opisthorchiidae</taxon>
        <taxon>Clonorchis</taxon>
    </lineage>
</organism>
<reference evidence="2" key="1">
    <citation type="journal article" date="2011" name="Genome Biol.">
        <title>The draft genome of the carcinogenic human liver fluke Clonorchis sinensis.</title>
        <authorList>
            <person name="Wang X."/>
            <person name="Chen W."/>
            <person name="Huang Y."/>
            <person name="Sun J."/>
            <person name="Men J."/>
            <person name="Liu H."/>
            <person name="Luo F."/>
            <person name="Guo L."/>
            <person name="Lv X."/>
            <person name="Deng C."/>
            <person name="Zhou C."/>
            <person name="Fan Y."/>
            <person name="Li X."/>
            <person name="Huang L."/>
            <person name="Hu Y."/>
            <person name="Liang C."/>
            <person name="Hu X."/>
            <person name="Xu J."/>
            <person name="Yu X."/>
        </authorList>
    </citation>
    <scope>NUCLEOTIDE SEQUENCE [LARGE SCALE GENOMIC DNA]</scope>
    <source>
        <strain evidence="2">Henan</strain>
    </source>
</reference>
<evidence type="ECO:0000256" key="1">
    <source>
        <dbReference type="SAM" id="MobiDB-lite"/>
    </source>
</evidence>